<name>A0A2H0W7X4_9BACT</name>
<accession>A0A2H0W7X4</accession>
<gene>
    <name evidence="1" type="ORF">COT75_04715</name>
</gene>
<dbReference type="AlphaFoldDB" id="A0A2H0W7X4"/>
<comment type="caution">
    <text evidence="1">The sequence shown here is derived from an EMBL/GenBank/DDBJ whole genome shotgun (WGS) entry which is preliminary data.</text>
</comment>
<evidence type="ECO:0000313" key="1">
    <source>
        <dbReference type="EMBL" id="PIS08756.1"/>
    </source>
</evidence>
<evidence type="ECO:0000313" key="2">
    <source>
        <dbReference type="Proteomes" id="UP000230093"/>
    </source>
</evidence>
<dbReference type="Gene3D" id="3.40.630.40">
    <property type="entry name" value="Zn-dependent exopeptidases"/>
    <property type="match status" value="1"/>
</dbReference>
<sequence length="390" mass="44936">MSEEPPVKRPEKIRQIVEQLKDAGITDRGERREGVIDIHSVREEEEIWQQKTVRGRPRQVRVKEGKALIDLNEQQASQIESVAKPDASQEDEKIKERAINKYLEVKDGNLPIVVDAVHEQLPNSAELWQLMKQKYPDLKINEIELSLERIKKFEKKETKSLDYFDQEVLKVRDLYDQDTGLLARQVSQLLDVNTIVAKKPRLWADMNRNWWVRGMAELGEKQIFSREYSRSSRAALFWGLEKIVKRTVGLDEDGKVKGPFLRVALHGMANREGFDIAIAGAKNIADQDLRNKFISRLQEEIKNKGFMVGENEVPQVVLAIQNDPKTKAFAGTEVGLSIYRRKMITHKNQHPPFGEGFNIIQMEISARIRKNKEKRDAFAGILAEVLKDYS</sequence>
<dbReference type="Proteomes" id="UP000230093">
    <property type="component" value="Unassembled WGS sequence"/>
</dbReference>
<organism evidence="1 2">
    <name type="scientific">Candidatus Beckwithbacteria bacterium CG10_big_fil_rev_8_21_14_0_10_34_10</name>
    <dbReference type="NCBI Taxonomy" id="1974495"/>
    <lineage>
        <taxon>Bacteria</taxon>
        <taxon>Candidatus Beckwithiibacteriota</taxon>
    </lineage>
</organism>
<protein>
    <submittedName>
        <fullName evidence="1">Uncharacterized protein</fullName>
    </submittedName>
</protein>
<proteinExistence type="predicted"/>
<reference evidence="2" key="1">
    <citation type="submission" date="2017-09" db="EMBL/GenBank/DDBJ databases">
        <title>Depth-based differentiation of microbial function through sediment-hosted aquifers and enrichment of novel symbionts in the deep terrestrial subsurface.</title>
        <authorList>
            <person name="Probst A.J."/>
            <person name="Ladd B."/>
            <person name="Jarett J.K."/>
            <person name="Geller-Mcgrath D.E."/>
            <person name="Sieber C.M.K."/>
            <person name="Emerson J.B."/>
            <person name="Anantharaman K."/>
            <person name="Thomas B.C."/>
            <person name="Malmstrom R."/>
            <person name="Stieglmeier M."/>
            <person name="Klingl A."/>
            <person name="Woyke T."/>
            <person name="Ryan C.M."/>
            <person name="Banfield J.F."/>
        </authorList>
    </citation>
    <scope>NUCLEOTIDE SEQUENCE [LARGE SCALE GENOMIC DNA]</scope>
</reference>
<dbReference type="EMBL" id="PEZT01000028">
    <property type="protein sequence ID" value="PIS08756.1"/>
    <property type="molecule type" value="Genomic_DNA"/>
</dbReference>